<dbReference type="RefSeq" id="WP_097655279.1">
    <property type="nucleotide sequence ID" value="NZ_LYXE01000188.1"/>
</dbReference>
<evidence type="ECO:0000313" key="4">
    <source>
        <dbReference type="EMBL" id="PDV96560.1"/>
    </source>
</evidence>
<gene>
    <name evidence="4" type="ORF">A9Q02_06280</name>
</gene>
<dbReference type="AlphaFoldDB" id="A0A2H3L2W3"/>
<organism evidence="4 5">
    <name type="scientific">Candidatus Chloroploca asiatica</name>
    <dbReference type="NCBI Taxonomy" id="1506545"/>
    <lineage>
        <taxon>Bacteria</taxon>
        <taxon>Bacillati</taxon>
        <taxon>Chloroflexota</taxon>
        <taxon>Chloroflexia</taxon>
        <taxon>Chloroflexales</taxon>
        <taxon>Chloroflexineae</taxon>
        <taxon>Oscillochloridaceae</taxon>
        <taxon>Candidatus Chloroploca</taxon>
    </lineage>
</organism>
<evidence type="ECO:0000313" key="5">
    <source>
        <dbReference type="Proteomes" id="UP000220922"/>
    </source>
</evidence>
<dbReference type="OrthoDB" id="9794628at2"/>
<evidence type="ECO:0000256" key="2">
    <source>
        <dbReference type="RuleBase" id="RU003749"/>
    </source>
</evidence>
<dbReference type="CDD" id="cd07043">
    <property type="entry name" value="STAS_anti-anti-sigma_factors"/>
    <property type="match status" value="1"/>
</dbReference>
<dbReference type="PANTHER" id="PTHR33495">
    <property type="entry name" value="ANTI-SIGMA FACTOR ANTAGONIST TM_1081-RELATED-RELATED"/>
    <property type="match status" value="1"/>
</dbReference>
<dbReference type="SUPFAM" id="SSF52091">
    <property type="entry name" value="SpoIIaa-like"/>
    <property type="match status" value="1"/>
</dbReference>
<dbReference type="Gene3D" id="3.30.750.24">
    <property type="entry name" value="STAS domain"/>
    <property type="match status" value="1"/>
</dbReference>
<comment type="similarity">
    <text evidence="1 2">Belongs to the anti-sigma-factor antagonist family.</text>
</comment>
<dbReference type="InterPro" id="IPR002645">
    <property type="entry name" value="STAS_dom"/>
</dbReference>
<dbReference type="EMBL" id="LYXE01000188">
    <property type="protein sequence ID" value="PDV96560.1"/>
    <property type="molecule type" value="Genomic_DNA"/>
</dbReference>
<dbReference type="InterPro" id="IPR003658">
    <property type="entry name" value="Anti-sigma_ant"/>
</dbReference>
<sequence>MEMKTRLVDKVNIIDISGRLDANTVAPVAAWLEQMTTKPGCRVLVNLSETIFVDSTGLATLVQGMKRSQQHQGEIYLCGMRRSVYMTFELTRLDKAFTIFADEEHALKAFAK</sequence>
<proteinExistence type="inferred from homology"/>
<dbReference type="PANTHER" id="PTHR33495:SF2">
    <property type="entry name" value="ANTI-SIGMA FACTOR ANTAGONIST TM_1081-RELATED"/>
    <property type="match status" value="1"/>
</dbReference>
<comment type="caution">
    <text evidence="4">The sequence shown here is derived from an EMBL/GenBank/DDBJ whole genome shotgun (WGS) entry which is preliminary data.</text>
</comment>
<dbReference type="InterPro" id="IPR036513">
    <property type="entry name" value="STAS_dom_sf"/>
</dbReference>
<keyword evidence="5" id="KW-1185">Reference proteome</keyword>
<dbReference type="GO" id="GO:0043856">
    <property type="term" value="F:anti-sigma factor antagonist activity"/>
    <property type="evidence" value="ECO:0007669"/>
    <property type="project" value="InterPro"/>
</dbReference>
<dbReference type="NCBIfam" id="TIGR00377">
    <property type="entry name" value="ant_ant_sig"/>
    <property type="match status" value="1"/>
</dbReference>
<reference evidence="4 5" key="1">
    <citation type="submission" date="2016-05" db="EMBL/GenBank/DDBJ databases">
        <authorList>
            <person name="Lavstsen T."/>
            <person name="Jespersen J.S."/>
        </authorList>
    </citation>
    <scope>NUCLEOTIDE SEQUENCE [LARGE SCALE GENOMIC DNA]</scope>
    <source>
        <strain evidence="4 5">B7-9</strain>
    </source>
</reference>
<evidence type="ECO:0000259" key="3">
    <source>
        <dbReference type="PROSITE" id="PS50801"/>
    </source>
</evidence>
<evidence type="ECO:0000256" key="1">
    <source>
        <dbReference type="ARBA" id="ARBA00009013"/>
    </source>
</evidence>
<dbReference type="Pfam" id="PF01740">
    <property type="entry name" value="STAS"/>
    <property type="match status" value="1"/>
</dbReference>
<dbReference type="Proteomes" id="UP000220922">
    <property type="component" value="Unassembled WGS sequence"/>
</dbReference>
<feature type="domain" description="STAS" evidence="3">
    <location>
        <begin position="1"/>
        <end position="110"/>
    </location>
</feature>
<name>A0A2H3L2W3_9CHLR</name>
<protein>
    <recommendedName>
        <fullName evidence="2">Anti-sigma factor antagonist</fullName>
    </recommendedName>
</protein>
<accession>A0A2H3L2W3</accession>
<dbReference type="PROSITE" id="PS50801">
    <property type="entry name" value="STAS"/>
    <property type="match status" value="1"/>
</dbReference>